<dbReference type="Pfam" id="PF07494">
    <property type="entry name" value="Reg_prop"/>
    <property type="match status" value="2"/>
</dbReference>
<feature type="coiled-coil region" evidence="1">
    <location>
        <begin position="800"/>
        <end position="853"/>
    </location>
</feature>
<evidence type="ECO:0000256" key="1">
    <source>
        <dbReference type="SAM" id="Coils"/>
    </source>
</evidence>
<dbReference type="Gene3D" id="2.60.40.10">
    <property type="entry name" value="Immunoglobulins"/>
    <property type="match status" value="1"/>
</dbReference>
<dbReference type="EMBL" id="JACVXC010000001">
    <property type="protein sequence ID" value="MBD0834746.1"/>
    <property type="molecule type" value="Genomic_DNA"/>
</dbReference>
<dbReference type="GO" id="GO:0003677">
    <property type="term" value="F:DNA binding"/>
    <property type="evidence" value="ECO:0007669"/>
    <property type="project" value="InterPro"/>
</dbReference>
<protein>
    <recommendedName>
        <fullName evidence="3">Two component regulator three Y domain-containing protein</fullName>
    </recommendedName>
</protein>
<dbReference type="GO" id="GO:0006355">
    <property type="term" value="P:regulation of DNA-templated transcription"/>
    <property type="evidence" value="ECO:0007669"/>
    <property type="project" value="InterPro"/>
</dbReference>
<accession>A0A8J6Q672</accession>
<dbReference type="InterPro" id="IPR013783">
    <property type="entry name" value="Ig-like_fold"/>
</dbReference>
<keyword evidence="2" id="KW-0472">Membrane</keyword>
<dbReference type="RefSeq" id="WP_188215204.1">
    <property type="nucleotide sequence ID" value="NZ_BAABGH010000004.1"/>
</dbReference>
<keyword evidence="2" id="KW-0812">Transmembrane</keyword>
<dbReference type="InterPro" id="IPR015943">
    <property type="entry name" value="WD40/YVTN_repeat-like_dom_sf"/>
</dbReference>
<evidence type="ECO:0000256" key="2">
    <source>
        <dbReference type="SAM" id="Phobius"/>
    </source>
</evidence>
<keyword evidence="1" id="KW-0175">Coiled coil</keyword>
<dbReference type="AlphaFoldDB" id="A0A8J6Q672"/>
<comment type="caution">
    <text evidence="4">The sequence shown here is derived from an EMBL/GenBank/DDBJ whole genome shotgun (WGS) entry which is preliminary data.</text>
</comment>
<dbReference type="Gene3D" id="1.10.10.10">
    <property type="entry name" value="Winged helix-like DNA-binding domain superfamily/Winged helix DNA-binding domain"/>
    <property type="match status" value="1"/>
</dbReference>
<keyword evidence="5" id="KW-1185">Reference proteome</keyword>
<dbReference type="SUPFAM" id="SSF63829">
    <property type="entry name" value="Calcium-dependent phosphotriesterase"/>
    <property type="match status" value="2"/>
</dbReference>
<dbReference type="InterPro" id="IPR011110">
    <property type="entry name" value="Reg_prop"/>
</dbReference>
<feature type="transmembrane region" description="Helical" evidence="2">
    <location>
        <begin position="778"/>
        <end position="798"/>
    </location>
</feature>
<feature type="domain" description="Two component regulator three Y" evidence="3">
    <location>
        <begin position="711"/>
        <end position="770"/>
    </location>
</feature>
<dbReference type="Proteomes" id="UP000602057">
    <property type="component" value="Unassembled WGS sequence"/>
</dbReference>
<proteinExistence type="predicted"/>
<evidence type="ECO:0000313" key="5">
    <source>
        <dbReference type="Proteomes" id="UP000602057"/>
    </source>
</evidence>
<dbReference type="Pfam" id="PF07495">
    <property type="entry name" value="Y_Y_Y"/>
    <property type="match status" value="1"/>
</dbReference>
<name>A0A8J6Q672_9FLAO</name>
<keyword evidence="2" id="KW-1133">Transmembrane helix</keyword>
<evidence type="ECO:0000313" key="4">
    <source>
        <dbReference type="EMBL" id="MBD0834746.1"/>
    </source>
</evidence>
<organism evidence="4 5">
    <name type="scientific">Aestuariibaculum suncheonense</name>
    <dbReference type="NCBI Taxonomy" id="1028745"/>
    <lineage>
        <taxon>Bacteria</taxon>
        <taxon>Pseudomonadati</taxon>
        <taxon>Bacteroidota</taxon>
        <taxon>Flavobacteriia</taxon>
        <taxon>Flavobacteriales</taxon>
        <taxon>Flavobacteriaceae</taxon>
    </lineage>
</organism>
<dbReference type="SUPFAM" id="SSF46894">
    <property type="entry name" value="C-terminal effector domain of the bipartite response regulators"/>
    <property type="match status" value="1"/>
</dbReference>
<dbReference type="InterPro" id="IPR011123">
    <property type="entry name" value="Y_Y_Y"/>
</dbReference>
<dbReference type="InterPro" id="IPR036388">
    <property type="entry name" value="WH-like_DNA-bd_sf"/>
</dbReference>
<sequence>MRNTFLMWFVFEIVFCKSLLYSQEYLLRFKNLNHKNGLSDFRITDVLQDSNGIIWLGNKITVDRYDGERTISYVLGTNNIINQLIEDQDHNIWAATSKGLFLFNKNENVFEQFENDVLKNQNITSIMQCDDKWLYLSTQNGLLVKIYHNDSEPLKNKFQIIEPSQKIAGFIKKISKGHNNTCWLGCSNGFVYKLKNDSISSIPFNKKNSNTASINDLCEDDSNNLWVATNGNGLYKINLENNTIKHFNRDVNNNKTINNDIVLSLLPIKSDLWIGTDGGGLNLYRSDSESFSYFIQKPSTNSISDNSILSIKQGLNKNIFLGTVHGGVSIFKNKFSIQNIPPKILGFNHIDQQGSIILEDRKGNLWISAGRDGLIKYSPKTKTSKHYVDDPNNKEDLNGSIILSLYEDKSNRLWIGTFRGGLNILDLKSDKFISNYNKKLNSVFSICEDVIGNIWVAQRLGVTIYDPNINVIKELHPVSDSLLLSNGTNSIFRDINGDMWVGTINGLYRYERTKNTLKKHKYLHKDNDSLSLTNNHILSISQTKDLSILVGTYGGGLLKYNRSTDNFSRLNQLGNKGNITNGILTDNNDNIWLSTNSGLVKIDTLGNIYNFDENDGVFPFTGGAAYLDRSGKIIMAGNYGLSYFKTETLSPPEVNFKINFTSASLINKNSKNELLYTDLSEFQNNSNSWLTINNDNILFTIKYACSDPILNEEINYAYKISGLNNIWHEIGPQKSIFFSNLKPGKYTLTLKASDKNGKWSPHTTFIKIKVLPTVWESIWFKMTLLGLITLLVVIIYRWRISKIKTQKEKLKQLLDQRAKEVKNQQSKIAENKIKILEIEKKNQVLKQKKLKDELTFKTKELTNNTLRSVHKNDLLNDIKDNLKKEIRQKTISKDNLKKIISNIDDSFMLDKEWNHFYELFNQIHPSFIANLKVSCPNLNERDVKLCALILMGFTTQNMATLFGISLNSVKVARYRLRRKLNLQESESTVDFLKNLKT</sequence>
<dbReference type="Gene3D" id="2.130.10.10">
    <property type="entry name" value="YVTN repeat-like/Quinoprotein amine dehydrogenase"/>
    <property type="match status" value="2"/>
</dbReference>
<dbReference type="InterPro" id="IPR016032">
    <property type="entry name" value="Sig_transdc_resp-reg_C-effctor"/>
</dbReference>
<reference evidence="4" key="2">
    <citation type="submission" date="2020-09" db="EMBL/GenBank/DDBJ databases">
        <authorList>
            <person name="Wu Z."/>
        </authorList>
    </citation>
    <scope>NUCLEOTIDE SEQUENCE</scope>
    <source>
        <strain evidence="4">SC17</strain>
    </source>
</reference>
<gene>
    <name evidence="4" type="ORF">ICJ84_04810</name>
</gene>
<evidence type="ECO:0000259" key="3">
    <source>
        <dbReference type="Pfam" id="PF07495"/>
    </source>
</evidence>
<reference evidence="4" key="1">
    <citation type="journal article" date="2013" name="Int. J. Syst. Evol. Microbiol.">
        <title>Aestuariibaculum suncheonense gen. nov., sp. nov., a marine bacterium of the family Flavobacteriaceae isolated from a tidal flat and emended descriptions of the genera Gaetbulibacter and Tamlana.</title>
        <authorList>
            <person name="Jeong S.H."/>
            <person name="Park M.S."/>
            <person name="Jin H.M."/>
            <person name="Lee K."/>
            <person name="Park W."/>
            <person name="Jeon C.O."/>
        </authorList>
    </citation>
    <scope>NUCLEOTIDE SEQUENCE</scope>
    <source>
        <strain evidence="4">SC17</strain>
    </source>
</reference>